<dbReference type="SUPFAM" id="SSF88659">
    <property type="entry name" value="Sigma3 and sigma4 domains of RNA polymerase sigma factors"/>
    <property type="match status" value="1"/>
</dbReference>
<protein>
    <submittedName>
        <fullName evidence="1">SatD family protein</fullName>
    </submittedName>
</protein>
<proteinExistence type="predicted"/>
<dbReference type="Pfam" id="PF16264">
    <property type="entry name" value="SatD"/>
    <property type="match status" value="1"/>
</dbReference>
<sequence>MLNRMTAMYTLIGDVVGSRRLDDRAAAQERIGAALHEVAGLVEAAQVLEPTVGDEFQGAFTTVADAALAALLVRLVLLPTVDVRCGLGHGEVTVHDGGRRPLLQDGPGWWSAREALEVLSRPRRSTERTWYVGPDAGRVNAFLLTRDALVDRLGDRGHRLLAAALRGESQADIAATEGISRSAVSQQFARGVGAVREAHRSFAETADAQD</sequence>
<comment type="caution">
    <text evidence="1">The sequence shown here is derived from an EMBL/GenBank/DDBJ whole genome shotgun (WGS) entry which is preliminary data.</text>
</comment>
<organism evidence="1 2">
    <name type="scientific">Nocardioides koreensis</name>
    <dbReference type="NCBI Taxonomy" id="433651"/>
    <lineage>
        <taxon>Bacteria</taxon>
        <taxon>Bacillati</taxon>
        <taxon>Actinomycetota</taxon>
        <taxon>Actinomycetes</taxon>
        <taxon>Propionibacteriales</taxon>
        <taxon>Nocardioidaceae</taxon>
        <taxon>Nocardioides</taxon>
    </lineage>
</organism>
<reference evidence="1 2" key="1">
    <citation type="journal article" date="2019" name="Int. J. Syst. Evol. Microbiol.">
        <title>The Global Catalogue of Microorganisms (GCM) 10K type strain sequencing project: providing services to taxonomists for standard genome sequencing and annotation.</title>
        <authorList>
            <consortium name="The Broad Institute Genomics Platform"/>
            <consortium name="The Broad Institute Genome Sequencing Center for Infectious Disease"/>
            <person name="Wu L."/>
            <person name="Ma J."/>
        </authorList>
    </citation>
    <scope>NUCLEOTIDE SEQUENCE [LARGE SCALE GENOMIC DNA]</scope>
    <source>
        <strain evidence="1 2">JCM 16022</strain>
    </source>
</reference>
<name>A0ABN3A0A9_9ACTN</name>
<keyword evidence="2" id="KW-1185">Reference proteome</keyword>
<evidence type="ECO:0000313" key="2">
    <source>
        <dbReference type="Proteomes" id="UP001501771"/>
    </source>
</evidence>
<evidence type="ECO:0000313" key="1">
    <source>
        <dbReference type="EMBL" id="GAA2150462.1"/>
    </source>
</evidence>
<dbReference type="Proteomes" id="UP001501771">
    <property type="component" value="Unassembled WGS sequence"/>
</dbReference>
<dbReference type="EMBL" id="BAAAQR010000010">
    <property type="protein sequence ID" value="GAA2150462.1"/>
    <property type="molecule type" value="Genomic_DNA"/>
</dbReference>
<accession>A0ABN3A0A9</accession>
<gene>
    <name evidence="1" type="ORF">GCM10009844_31420</name>
</gene>
<dbReference type="InterPro" id="IPR013324">
    <property type="entry name" value="RNA_pol_sigma_r3/r4-like"/>
</dbReference>
<dbReference type="InterPro" id="IPR032580">
    <property type="entry name" value="SatD"/>
</dbReference>